<evidence type="ECO:0000256" key="1">
    <source>
        <dbReference type="ARBA" id="ARBA00022741"/>
    </source>
</evidence>
<evidence type="ECO:0000256" key="2">
    <source>
        <dbReference type="ARBA" id="ARBA00023134"/>
    </source>
</evidence>
<dbReference type="Gene3D" id="3.40.50.300">
    <property type="entry name" value="P-loop containing nucleotide triphosphate hydrolases"/>
    <property type="match status" value="1"/>
</dbReference>
<protein>
    <submittedName>
        <fullName evidence="3">Uncharacterized protein</fullName>
    </submittedName>
</protein>
<keyword evidence="1" id="KW-0547">Nucleotide-binding</keyword>
<dbReference type="EMBL" id="KZ308266">
    <property type="protein sequence ID" value="KAG8226072.1"/>
    <property type="molecule type" value="Genomic_DNA"/>
</dbReference>
<dbReference type="OrthoDB" id="275177at2759"/>
<keyword evidence="2" id="KW-0342">GTP-binding</keyword>
<dbReference type="GO" id="GO:0005525">
    <property type="term" value="F:GTP binding"/>
    <property type="evidence" value="ECO:0007669"/>
    <property type="project" value="UniProtKB-KW"/>
</dbReference>
<dbReference type="Proteomes" id="UP000792457">
    <property type="component" value="Unassembled WGS sequence"/>
</dbReference>
<proteinExistence type="predicted"/>
<reference evidence="3" key="2">
    <citation type="submission" date="2017-10" db="EMBL/GenBank/DDBJ databases">
        <title>Ladona fulva Genome sequencing and assembly.</title>
        <authorList>
            <person name="Murali S."/>
            <person name="Richards S."/>
            <person name="Bandaranaike D."/>
            <person name="Bellair M."/>
            <person name="Blankenburg K."/>
            <person name="Chao H."/>
            <person name="Dinh H."/>
            <person name="Doddapaneni H."/>
            <person name="Dugan-Rocha S."/>
            <person name="Elkadiri S."/>
            <person name="Gnanaolivu R."/>
            <person name="Hernandez B."/>
            <person name="Skinner E."/>
            <person name="Javaid M."/>
            <person name="Lee S."/>
            <person name="Li M."/>
            <person name="Ming W."/>
            <person name="Munidasa M."/>
            <person name="Muniz J."/>
            <person name="Nguyen L."/>
            <person name="Hughes D."/>
            <person name="Osuji N."/>
            <person name="Pu L.-L."/>
            <person name="Puazo M."/>
            <person name="Qu C."/>
            <person name="Quiroz J."/>
            <person name="Raj R."/>
            <person name="Weissenberger G."/>
            <person name="Xin Y."/>
            <person name="Zou X."/>
            <person name="Han Y."/>
            <person name="Worley K."/>
            <person name="Muzny D."/>
            <person name="Gibbs R."/>
        </authorList>
    </citation>
    <scope>NUCLEOTIDE SEQUENCE</scope>
    <source>
        <strain evidence="3">Sampled in the wild</strain>
    </source>
</reference>
<organism evidence="3 4">
    <name type="scientific">Ladona fulva</name>
    <name type="common">Scarce chaser dragonfly</name>
    <name type="synonym">Libellula fulva</name>
    <dbReference type="NCBI Taxonomy" id="123851"/>
    <lineage>
        <taxon>Eukaryota</taxon>
        <taxon>Metazoa</taxon>
        <taxon>Ecdysozoa</taxon>
        <taxon>Arthropoda</taxon>
        <taxon>Hexapoda</taxon>
        <taxon>Insecta</taxon>
        <taxon>Pterygota</taxon>
        <taxon>Palaeoptera</taxon>
        <taxon>Odonata</taxon>
        <taxon>Epiprocta</taxon>
        <taxon>Anisoptera</taxon>
        <taxon>Libelluloidea</taxon>
        <taxon>Libellulidae</taxon>
        <taxon>Ladona</taxon>
    </lineage>
</organism>
<gene>
    <name evidence="3" type="ORF">J437_LFUL006379</name>
</gene>
<accession>A0A8K0NY67</accession>
<evidence type="ECO:0000313" key="3">
    <source>
        <dbReference type="EMBL" id="KAG8226072.1"/>
    </source>
</evidence>
<dbReference type="InterPro" id="IPR027417">
    <property type="entry name" value="P-loop_NTPase"/>
</dbReference>
<keyword evidence="4" id="KW-1185">Reference proteome</keyword>
<evidence type="ECO:0000313" key="4">
    <source>
        <dbReference type="Proteomes" id="UP000792457"/>
    </source>
</evidence>
<comment type="caution">
    <text evidence="3">The sequence shown here is derived from an EMBL/GenBank/DDBJ whole genome shotgun (WGS) entry which is preliminary data.</text>
</comment>
<dbReference type="Pfam" id="PF08477">
    <property type="entry name" value="Roc"/>
    <property type="match status" value="1"/>
</dbReference>
<dbReference type="AlphaFoldDB" id="A0A8K0NY67"/>
<sequence>MFRIKIAILGPSRSGKTCISNFLANEVEQFGGEYRQTKGVRVLEFESPYVNIDGKNINSEIEMWDCSGGMKFKQFWPVFLYKADGYIFVYDSSNVNEVKELELFLEYFIDKQDIEWINCMIFDNKKGKTKKNGRKLPEKYSQIKQVTVNAEDDLKKMKDQFKDFLSSILGRMWDMKDQDDYMLPK</sequence>
<name>A0A8K0NY67_LADFU</name>
<reference evidence="3" key="1">
    <citation type="submission" date="2013-04" db="EMBL/GenBank/DDBJ databases">
        <authorList>
            <person name="Qu J."/>
            <person name="Murali S.C."/>
            <person name="Bandaranaike D."/>
            <person name="Bellair M."/>
            <person name="Blankenburg K."/>
            <person name="Chao H."/>
            <person name="Dinh H."/>
            <person name="Doddapaneni H."/>
            <person name="Downs B."/>
            <person name="Dugan-Rocha S."/>
            <person name="Elkadiri S."/>
            <person name="Gnanaolivu R.D."/>
            <person name="Hernandez B."/>
            <person name="Javaid M."/>
            <person name="Jayaseelan J.C."/>
            <person name="Lee S."/>
            <person name="Li M."/>
            <person name="Ming W."/>
            <person name="Munidasa M."/>
            <person name="Muniz J."/>
            <person name="Nguyen L."/>
            <person name="Ongeri F."/>
            <person name="Osuji N."/>
            <person name="Pu L.-L."/>
            <person name="Puazo M."/>
            <person name="Qu C."/>
            <person name="Quiroz J."/>
            <person name="Raj R."/>
            <person name="Weissenberger G."/>
            <person name="Xin Y."/>
            <person name="Zou X."/>
            <person name="Han Y."/>
            <person name="Richards S."/>
            <person name="Worley K."/>
            <person name="Muzny D."/>
            <person name="Gibbs R."/>
        </authorList>
    </citation>
    <scope>NUCLEOTIDE SEQUENCE</scope>
    <source>
        <strain evidence="3">Sampled in the wild</strain>
    </source>
</reference>
<dbReference type="SUPFAM" id="SSF52540">
    <property type="entry name" value="P-loop containing nucleoside triphosphate hydrolases"/>
    <property type="match status" value="1"/>
</dbReference>
<dbReference type="PANTHER" id="PTHR24073">
    <property type="entry name" value="DRAB5-RELATED"/>
    <property type="match status" value="1"/>
</dbReference>